<keyword evidence="3" id="KW-0863">Zinc-finger</keyword>
<feature type="region of interest" description="Disordered" evidence="8">
    <location>
        <begin position="1"/>
        <end position="97"/>
    </location>
</feature>
<feature type="region of interest" description="Disordered" evidence="8">
    <location>
        <begin position="479"/>
        <end position="542"/>
    </location>
</feature>
<dbReference type="Pfam" id="PF13919">
    <property type="entry name" value="ASXH"/>
    <property type="match status" value="1"/>
</dbReference>
<evidence type="ECO:0000256" key="6">
    <source>
        <dbReference type="ARBA" id="ARBA00023163"/>
    </source>
</evidence>
<name>A0A8H6FCP5_9LECA</name>
<comment type="caution">
    <text evidence="10">The sequence shown here is derived from an EMBL/GenBank/DDBJ whole genome shotgun (WGS) entry which is preliminary data.</text>
</comment>
<comment type="subcellular location">
    <subcellularLocation>
        <location evidence="1">Nucleus</location>
    </subcellularLocation>
</comment>
<dbReference type="GeneID" id="59328482"/>
<evidence type="ECO:0000256" key="8">
    <source>
        <dbReference type="SAM" id="MobiDB-lite"/>
    </source>
</evidence>
<evidence type="ECO:0000313" key="10">
    <source>
        <dbReference type="EMBL" id="KAF6223221.1"/>
    </source>
</evidence>
<evidence type="ECO:0000256" key="1">
    <source>
        <dbReference type="ARBA" id="ARBA00004123"/>
    </source>
</evidence>
<evidence type="ECO:0000256" key="3">
    <source>
        <dbReference type="ARBA" id="ARBA00022771"/>
    </source>
</evidence>
<feature type="compositionally biased region" description="Basic and acidic residues" evidence="8">
    <location>
        <begin position="846"/>
        <end position="859"/>
    </location>
</feature>
<dbReference type="RefSeq" id="XP_037152438.1">
    <property type="nucleotide sequence ID" value="XM_037291003.1"/>
</dbReference>
<feature type="compositionally biased region" description="Basic and acidic residues" evidence="8">
    <location>
        <begin position="876"/>
        <end position="894"/>
    </location>
</feature>
<dbReference type="InterPro" id="IPR028020">
    <property type="entry name" value="ASX_DEUBAD_dom"/>
</dbReference>
<dbReference type="GO" id="GO:0008270">
    <property type="term" value="F:zinc ion binding"/>
    <property type="evidence" value="ECO:0007669"/>
    <property type="project" value="UniProtKB-KW"/>
</dbReference>
<keyword evidence="2" id="KW-0479">Metal-binding</keyword>
<dbReference type="AlphaFoldDB" id="A0A8H6FCP5"/>
<dbReference type="EMBL" id="JACCJB010000010">
    <property type="protein sequence ID" value="KAF6223221.1"/>
    <property type="molecule type" value="Genomic_DNA"/>
</dbReference>
<feature type="compositionally biased region" description="Basic and acidic residues" evidence="8">
    <location>
        <begin position="32"/>
        <end position="48"/>
    </location>
</feature>
<evidence type="ECO:0000256" key="7">
    <source>
        <dbReference type="ARBA" id="ARBA00023242"/>
    </source>
</evidence>
<keyword evidence="5" id="KW-0805">Transcription regulation</keyword>
<proteinExistence type="predicted"/>
<keyword evidence="4" id="KW-0862">Zinc</keyword>
<evidence type="ECO:0000256" key="5">
    <source>
        <dbReference type="ARBA" id="ARBA00023015"/>
    </source>
</evidence>
<dbReference type="GO" id="GO:0005634">
    <property type="term" value="C:nucleus"/>
    <property type="evidence" value="ECO:0007669"/>
    <property type="project" value="UniProtKB-SubCell"/>
</dbReference>
<protein>
    <recommendedName>
        <fullName evidence="9">DEUBAD domain-containing protein</fullName>
    </recommendedName>
</protein>
<feature type="region of interest" description="Disordered" evidence="8">
    <location>
        <begin position="176"/>
        <end position="221"/>
    </location>
</feature>
<feature type="compositionally biased region" description="Basic residues" evidence="8">
    <location>
        <begin position="344"/>
        <end position="355"/>
    </location>
</feature>
<feature type="compositionally biased region" description="Basic and acidic residues" evidence="8">
    <location>
        <begin position="371"/>
        <end position="391"/>
    </location>
</feature>
<evidence type="ECO:0000256" key="2">
    <source>
        <dbReference type="ARBA" id="ARBA00022723"/>
    </source>
</evidence>
<evidence type="ECO:0000313" key="11">
    <source>
        <dbReference type="Proteomes" id="UP000593566"/>
    </source>
</evidence>
<accession>A0A8H6FCP5</accession>
<dbReference type="Proteomes" id="UP000593566">
    <property type="component" value="Unassembled WGS sequence"/>
</dbReference>
<keyword evidence="6" id="KW-0804">Transcription</keyword>
<keyword evidence="11" id="KW-1185">Reference proteome</keyword>
<sequence>MRNAYSTPSVHIKMTPQKRKADAASPAEASDESPHKRAKSESIDDIVNKPDSNTRSSDESSEHHVEHSISVASPSSNSRTVPGGEDETALLTDLPQTWDQASDADKLLVKMKEENTKSTWAKIEQRWERATGEKPAGGVLPDRYWRLKKIMASSKAGGAVGGNVESKVVEELLETSEDISTLPTNGVRRPSPAIGGPSEKSPRTISKLSEPAIKPLTTESAASANEIAPEKDFPQSWEHANAGDQLIVRMKTSRKAWPRIEEAWQDLTGETPAEGALRDRYMGMRELVICPGIKGPYTKSTFDRGTDQAVSRRAKDTLRTPRKQKVEAEPSEESSNESSSVISKHSKNIARRKPRGAVEKQMRANAFDGPSDERFSRRTKTTAEEPSDGKPETGFSDESDESDETSKQSLTVVKSAKRPRSKHANSGAQNTAGTADEMVVEMKERGCNWVEISKAWTERTGLTHAPDTLRKRYARMKNGSAAKLVSKNQASSKRKVKATSPDEGSFEASAKRNKSTTETPIKRNMDRGKRKSSVKYTDSTTDEDELFAAPVEPVAVATTPAKRNAGRAAKVNRSDPEWLVTNEKSPLADEDLHAEFSNPKTYENFTKSDWEDLRETLPPNVPINSDGYSIPMAFFKYDPDFRRGIREFQEDLSSGRLDPKWQADAAQAMEERAQGQFDAYKESQFEAFWGQKQKLNHDALAGESTKIKLDLLIQNEIFKVGDYFSYSRVFGRGKNGVLVEKDCKIVKVDDKTLTFAIPPGQRKYSRRMFESGPSGDTKPEAKATTAGDDEQSPVDVKNSLNDAEAGVDNDINASKGLQGSENGNGVLTTSEMAENGNLPDMEPKEDEALPDSKADEHGTGRPTRSEGTAISANTKPQEDEIHEATASEGDKEDGATVQTNGDDQLSAVASQDEDVLHSISYLTQLENKIVDIDGHFNSKDIATQNSWKNFRGIRNHQDLGTLFEMREDFYVYKHPQIVKEAKRKR</sequence>
<gene>
    <name evidence="10" type="ORF">HO133_000063</name>
</gene>
<reference evidence="10 11" key="1">
    <citation type="journal article" date="2020" name="Genomics">
        <title>Complete, high-quality genomes from long-read metagenomic sequencing of two wolf lichen thalli reveals enigmatic genome architecture.</title>
        <authorList>
            <person name="McKenzie S.K."/>
            <person name="Walston R.F."/>
            <person name="Allen J.L."/>
        </authorList>
    </citation>
    <scope>NUCLEOTIDE SEQUENCE [LARGE SCALE GENOMIC DNA]</scope>
    <source>
        <strain evidence="10">WasteWater1</strain>
    </source>
</reference>
<evidence type="ECO:0000256" key="4">
    <source>
        <dbReference type="ARBA" id="ARBA00022833"/>
    </source>
</evidence>
<evidence type="ECO:0000259" key="9">
    <source>
        <dbReference type="PROSITE" id="PS51916"/>
    </source>
</evidence>
<feature type="domain" description="DEUBAD" evidence="9">
    <location>
        <begin position="583"/>
        <end position="694"/>
    </location>
</feature>
<feature type="region of interest" description="Disordered" evidence="8">
    <location>
        <begin position="293"/>
        <end position="437"/>
    </location>
</feature>
<organism evidence="10 11">
    <name type="scientific">Letharia lupina</name>
    <dbReference type="NCBI Taxonomy" id="560253"/>
    <lineage>
        <taxon>Eukaryota</taxon>
        <taxon>Fungi</taxon>
        <taxon>Dikarya</taxon>
        <taxon>Ascomycota</taxon>
        <taxon>Pezizomycotina</taxon>
        <taxon>Lecanoromycetes</taxon>
        <taxon>OSLEUM clade</taxon>
        <taxon>Lecanoromycetidae</taxon>
        <taxon>Lecanorales</taxon>
        <taxon>Lecanorineae</taxon>
        <taxon>Parmeliaceae</taxon>
        <taxon>Letharia</taxon>
    </lineage>
</organism>
<dbReference type="InterPro" id="IPR044867">
    <property type="entry name" value="DEUBAD_dom"/>
</dbReference>
<dbReference type="PROSITE" id="PS51916">
    <property type="entry name" value="DEUBAD"/>
    <property type="match status" value="1"/>
</dbReference>
<feature type="compositionally biased region" description="Polar residues" evidence="8">
    <location>
        <begin position="811"/>
        <end position="832"/>
    </location>
</feature>
<feature type="region of interest" description="Disordered" evidence="8">
    <location>
        <begin position="764"/>
        <end position="899"/>
    </location>
</feature>
<feature type="compositionally biased region" description="Basic and acidic residues" evidence="8">
    <location>
        <begin position="313"/>
        <end position="328"/>
    </location>
</feature>
<feature type="compositionally biased region" description="Polar residues" evidence="8">
    <location>
        <begin position="865"/>
        <end position="875"/>
    </location>
</feature>
<feature type="compositionally biased region" description="Basic and acidic residues" evidence="8">
    <location>
        <begin position="56"/>
        <end position="67"/>
    </location>
</feature>
<keyword evidence="7" id="KW-0539">Nucleus</keyword>
<feature type="compositionally biased region" description="Polar residues" evidence="8">
    <location>
        <begin position="424"/>
        <end position="433"/>
    </location>
</feature>